<dbReference type="Gene3D" id="1.25.40.10">
    <property type="entry name" value="Tetratricopeptide repeat domain"/>
    <property type="match status" value="1"/>
</dbReference>
<dbReference type="Proteomes" id="UP000824469">
    <property type="component" value="Unassembled WGS sequence"/>
</dbReference>
<comment type="caution">
    <text evidence="1">The sequence shown here is derived from an EMBL/GenBank/DDBJ whole genome shotgun (WGS) entry which is preliminary data.</text>
</comment>
<dbReference type="EMBL" id="JAHRHJ020000008">
    <property type="protein sequence ID" value="KAH9304553.1"/>
    <property type="molecule type" value="Genomic_DNA"/>
</dbReference>
<sequence length="80" mass="9032">HHLHVLVFDSLTPLMNCHRAVGDAEGGVRVCRRILSCLEKVLSNPSLELANFYFCLGEMCFERAEACDISPVLAKHYKKQ</sequence>
<gene>
    <name evidence="1" type="ORF">KI387_008957</name>
</gene>
<feature type="non-terminal residue" evidence="1">
    <location>
        <position position="1"/>
    </location>
</feature>
<reference evidence="1 2" key="1">
    <citation type="journal article" date="2021" name="Nat. Plants">
        <title>The Taxus genome provides insights into paclitaxel biosynthesis.</title>
        <authorList>
            <person name="Xiong X."/>
            <person name="Gou J."/>
            <person name="Liao Q."/>
            <person name="Li Y."/>
            <person name="Zhou Q."/>
            <person name="Bi G."/>
            <person name="Li C."/>
            <person name="Du R."/>
            <person name="Wang X."/>
            <person name="Sun T."/>
            <person name="Guo L."/>
            <person name="Liang H."/>
            <person name="Lu P."/>
            <person name="Wu Y."/>
            <person name="Zhang Z."/>
            <person name="Ro D.K."/>
            <person name="Shang Y."/>
            <person name="Huang S."/>
            <person name="Yan J."/>
        </authorList>
    </citation>
    <scope>NUCLEOTIDE SEQUENCE [LARGE SCALE GENOMIC DNA]</scope>
    <source>
        <strain evidence="1">Ta-2019</strain>
    </source>
</reference>
<accession>A0AA38FIN2</accession>
<name>A0AA38FIN2_TAXCH</name>
<feature type="non-terminal residue" evidence="1">
    <location>
        <position position="80"/>
    </location>
</feature>
<evidence type="ECO:0000313" key="1">
    <source>
        <dbReference type="EMBL" id="KAH9304553.1"/>
    </source>
</evidence>
<organism evidence="1 2">
    <name type="scientific">Taxus chinensis</name>
    <name type="common">Chinese yew</name>
    <name type="synonym">Taxus wallichiana var. chinensis</name>
    <dbReference type="NCBI Taxonomy" id="29808"/>
    <lineage>
        <taxon>Eukaryota</taxon>
        <taxon>Viridiplantae</taxon>
        <taxon>Streptophyta</taxon>
        <taxon>Embryophyta</taxon>
        <taxon>Tracheophyta</taxon>
        <taxon>Spermatophyta</taxon>
        <taxon>Pinopsida</taxon>
        <taxon>Pinidae</taxon>
        <taxon>Conifers II</taxon>
        <taxon>Cupressales</taxon>
        <taxon>Taxaceae</taxon>
        <taxon>Taxus</taxon>
    </lineage>
</organism>
<protein>
    <submittedName>
        <fullName evidence="1">Uncharacterized protein</fullName>
    </submittedName>
</protein>
<proteinExistence type="predicted"/>
<keyword evidence="2" id="KW-1185">Reference proteome</keyword>
<evidence type="ECO:0000313" key="2">
    <source>
        <dbReference type="Proteomes" id="UP000824469"/>
    </source>
</evidence>
<dbReference type="AlphaFoldDB" id="A0AA38FIN2"/>
<dbReference type="InterPro" id="IPR011990">
    <property type="entry name" value="TPR-like_helical_dom_sf"/>
</dbReference>